<dbReference type="HOGENOM" id="CLU_481329_0_0_10"/>
<keyword evidence="4" id="KW-1185">Reference proteome</keyword>
<evidence type="ECO:0000313" key="3">
    <source>
        <dbReference type="EMBL" id="AEE12555.1"/>
    </source>
</evidence>
<dbReference type="AlphaFoldDB" id="F4KJB2"/>
<dbReference type="RefSeq" id="WP_013760131.1">
    <property type="nucleotide sequence ID" value="NC_015501.1"/>
</dbReference>
<keyword evidence="2" id="KW-0812">Transmembrane</keyword>
<accession>F4KJB2</accession>
<reference evidence="4" key="1">
    <citation type="submission" date="2011-04" db="EMBL/GenBank/DDBJ databases">
        <title>The complete genome of Porphyromonas asaccharolytica DSM 20707.</title>
        <authorList>
            <person name="Lucas S."/>
            <person name="Han J."/>
            <person name="Lapidus A."/>
            <person name="Bruce D."/>
            <person name="Goodwin L."/>
            <person name="Pitluck S."/>
            <person name="Peters L."/>
            <person name="Kyrpides N."/>
            <person name="Mavromatis K."/>
            <person name="Ivanova N."/>
            <person name="Ovchinnikova G."/>
            <person name="Pagani I."/>
            <person name="Lu M."/>
            <person name="Detter J.C."/>
            <person name="Tapia R."/>
            <person name="Han C."/>
            <person name="Land M."/>
            <person name="Hauser L."/>
            <person name="Markowitz V."/>
            <person name="Cheng J.-F."/>
            <person name="Hugenholtz P."/>
            <person name="Woyke T."/>
            <person name="Wu D."/>
            <person name="Gronow S."/>
            <person name="Wellnitz S."/>
            <person name="Brambilla E."/>
            <person name="Klenk H.-P."/>
            <person name="Eisen J.A."/>
        </authorList>
    </citation>
    <scope>NUCLEOTIDE SEQUENCE [LARGE SCALE GENOMIC DNA]</scope>
    <source>
        <strain evidence="4">ATCC 25260 / DSM 20707 / VPI 4198</strain>
    </source>
</reference>
<dbReference type="KEGG" id="pah:Poras_0604"/>
<organism evidence="3 4">
    <name type="scientific">Porphyromonas asaccharolytica (strain ATCC 25260 / DSM 20707 / BCRC 10618 / CCUG 7834 / JCM 6326 / LMG 13178 / VPI 4198 / B440)</name>
    <name type="common">Bacteroides asaccharolyticus</name>
    <dbReference type="NCBI Taxonomy" id="879243"/>
    <lineage>
        <taxon>Bacteria</taxon>
        <taxon>Pseudomonadati</taxon>
        <taxon>Bacteroidota</taxon>
        <taxon>Bacteroidia</taxon>
        <taxon>Bacteroidales</taxon>
        <taxon>Porphyromonadaceae</taxon>
        <taxon>Porphyromonas</taxon>
    </lineage>
</organism>
<evidence type="ECO:0000256" key="2">
    <source>
        <dbReference type="SAM" id="Phobius"/>
    </source>
</evidence>
<gene>
    <name evidence="3" type="ordered locus">Poras_0604</name>
</gene>
<name>F4KJB2_PORAD</name>
<evidence type="ECO:0000313" key="4">
    <source>
        <dbReference type="Proteomes" id="UP000006545"/>
    </source>
</evidence>
<dbReference type="EMBL" id="CP002689">
    <property type="protein sequence ID" value="AEE12555.1"/>
    <property type="molecule type" value="Genomic_DNA"/>
</dbReference>
<proteinExistence type="predicted"/>
<protein>
    <submittedName>
        <fullName evidence="3">Uncharacterized protein</fullName>
    </submittedName>
</protein>
<keyword evidence="2" id="KW-0472">Membrane</keyword>
<dbReference type="Proteomes" id="UP000006545">
    <property type="component" value="Chromosome"/>
</dbReference>
<keyword evidence="2" id="KW-1133">Transmembrane helix</keyword>
<evidence type="ECO:0000256" key="1">
    <source>
        <dbReference type="SAM" id="MobiDB-lite"/>
    </source>
</evidence>
<dbReference type="OrthoDB" id="9794577at2"/>
<feature type="transmembrane region" description="Helical" evidence="2">
    <location>
        <begin position="330"/>
        <end position="352"/>
    </location>
</feature>
<sequence>MTQSSLPNRAVYNEPTRSDEGTRPTFSQILRLILKQWYWFVLSFVLFVVLGKIVADHRPLGRQTYYMQLSSREPHELTNPMMTLSDSTFKTSPWTPEYIATLLNTTTAVVEAGRRINFQVDYFVKTPWGMRDYYNQTPIIVHFDDLLPTDKVHCIAKLDDPVHPQQVTLSGFLGTAQGISINEPYDVVIPVGSTQETPVGHVSITLDNPKHHFPYHIDQKHKKIALSYSTLQDIRAVYETEMQVTMKKADLPLSSVMRVEMLSNRSERRCLDLLYQMYLVTDSLGWVEQLSDEGVTDSLGQFAGTVPPAGLSPFRLIDEPRIAKDLEPDLFIIAGMGLLGLLLPLLLMYIYWAIRGVIYYVSELPSLLRHRLTLDLKRGRKGKKPLYPNLEELCALVMPPQGEPRTIQLATPNSTKYHDQLLAELQQALEQRGISCAVWHLDLAEQKAVSKTPSDVYHTTLTPGLISSTAFQQQLKQLQTQHQLTIIASPALMEDPTAYLLSSSVEQSLYCIYRGSTRVRAIKRIVHQLQIRQLLDRSRIEILWIE</sequence>
<feature type="transmembrane region" description="Helical" evidence="2">
    <location>
        <begin position="37"/>
        <end position="55"/>
    </location>
</feature>
<feature type="region of interest" description="Disordered" evidence="1">
    <location>
        <begin position="1"/>
        <end position="22"/>
    </location>
</feature>
<dbReference type="STRING" id="879243.Poras_0604"/>